<comment type="caution">
    <text evidence="2">The sequence shown here is derived from an EMBL/GenBank/DDBJ whole genome shotgun (WGS) entry which is preliminary data.</text>
</comment>
<dbReference type="PANTHER" id="PTHR46871">
    <property type="entry name" value="BROMO-ADJACENT HOMOLOGY (BAH) DOMAIN-CONTAINING PROTEIN"/>
    <property type="match status" value="1"/>
</dbReference>
<feature type="domain" description="BAH" evidence="1">
    <location>
        <begin position="1"/>
        <end position="86"/>
    </location>
</feature>
<dbReference type="Gene3D" id="2.30.30.490">
    <property type="match status" value="1"/>
</dbReference>
<reference evidence="2" key="2">
    <citation type="journal article" date="2023" name="Int. J. Mol. Sci.">
        <title>De Novo Assembly and Annotation of 11 Diverse Shrub Willow (Salix) Genomes Reveals Novel Gene Organization in Sex-Linked Regions.</title>
        <authorList>
            <person name="Hyden B."/>
            <person name="Feng K."/>
            <person name="Yates T.B."/>
            <person name="Jawdy S."/>
            <person name="Cereghino C."/>
            <person name="Smart L.B."/>
            <person name="Muchero W."/>
        </authorList>
    </citation>
    <scope>NUCLEOTIDE SEQUENCE</scope>
    <source>
        <tissue evidence="2">Shoot tip</tissue>
    </source>
</reference>
<reference evidence="2" key="1">
    <citation type="submission" date="2022-10" db="EMBL/GenBank/DDBJ databases">
        <authorList>
            <person name="Hyden B.L."/>
            <person name="Feng K."/>
            <person name="Yates T."/>
            <person name="Jawdy S."/>
            <person name="Smart L.B."/>
            <person name="Muchero W."/>
        </authorList>
    </citation>
    <scope>NUCLEOTIDE SEQUENCE</scope>
    <source>
        <tissue evidence="2">Shoot tip</tissue>
    </source>
</reference>
<dbReference type="InterPro" id="IPR001025">
    <property type="entry name" value="BAH_dom"/>
</dbReference>
<dbReference type="EMBL" id="JAPFFI010000005">
    <property type="protein sequence ID" value="KAJ6393679.1"/>
    <property type="molecule type" value="Genomic_DNA"/>
</dbReference>
<evidence type="ECO:0000313" key="3">
    <source>
        <dbReference type="Proteomes" id="UP001141253"/>
    </source>
</evidence>
<keyword evidence="3" id="KW-1185">Reference proteome</keyword>
<dbReference type="PROSITE" id="PS51038">
    <property type="entry name" value="BAH"/>
    <property type="match status" value="1"/>
</dbReference>
<sequence>MVMVTGQWLHRPEGAEHHGCGSWQIRDTRELFYSTHHVEVPAKCVMHKCVVHFAPVNKQLPDCRKHPGFIDQQVYDAVQQKLWKITGKRTLTSISDQPNVMTGID</sequence>
<dbReference type="Pfam" id="PF01426">
    <property type="entry name" value="BAH"/>
    <property type="match status" value="1"/>
</dbReference>
<dbReference type="Proteomes" id="UP001141253">
    <property type="component" value="Chromosome 1"/>
</dbReference>
<gene>
    <name evidence="2" type="ORF">OIU77_023003</name>
</gene>
<proteinExistence type="predicted"/>
<organism evidence="2 3">
    <name type="scientific">Salix suchowensis</name>
    <dbReference type="NCBI Taxonomy" id="1278906"/>
    <lineage>
        <taxon>Eukaryota</taxon>
        <taxon>Viridiplantae</taxon>
        <taxon>Streptophyta</taxon>
        <taxon>Embryophyta</taxon>
        <taxon>Tracheophyta</taxon>
        <taxon>Spermatophyta</taxon>
        <taxon>Magnoliopsida</taxon>
        <taxon>eudicotyledons</taxon>
        <taxon>Gunneridae</taxon>
        <taxon>Pentapetalae</taxon>
        <taxon>rosids</taxon>
        <taxon>fabids</taxon>
        <taxon>Malpighiales</taxon>
        <taxon>Salicaceae</taxon>
        <taxon>Saliceae</taxon>
        <taxon>Salix</taxon>
    </lineage>
</organism>
<evidence type="ECO:0000259" key="1">
    <source>
        <dbReference type="PROSITE" id="PS51038"/>
    </source>
</evidence>
<accession>A0ABQ9C2B1</accession>
<protein>
    <recommendedName>
        <fullName evidence="1">BAH domain-containing protein</fullName>
    </recommendedName>
</protein>
<dbReference type="PANTHER" id="PTHR46871:SF1">
    <property type="entry name" value="BROMO-ADJACENT HOMOLOGY (BAH) DOMAIN-CONTAINING PROTEIN"/>
    <property type="match status" value="1"/>
</dbReference>
<dbReference type="InterPro" id="IPR043151">
    <property type="entry name" value="BAH_sf"/>
</dbReference>
<evidence type="ECO:0000313" key="2">
    <source>
        <dbReference type="EMBL" id="KAJ6393679.1"/>
    </source>
</evidence>
<name>A0ABQ9C2B1_9ROSI</name>